<dbReference type="GO" id="GO:0004222">
    <property type="term" value="F:metalloendopeptidase activity"/>
    <property type="evidence" value="ECO:0007669"/>
    <property type="project" value="TreeGrafter"/>
</dbReference>
<dbReference type="CDD" id="cd12797">
    <property type="entry name" value="M23_peptidase"/>
    <property type="match status" value="1"/>
</dbReference>
<dbReference type="SUPFAM" id="SSF51261">
    <property type="entry name" value="Duplicated hybrid motif"/>
    <property type="match status" value="1"/>
</dbReference>
<dbReference type="InterPro" id="IPR011055">
    <property type="entry name" value="Dup_hybrid_motif"/>
</dbReference>
<keyword evidence="4" id="KW-1185">Reference proteome</keyword>
<name>A0A9X3DAB9_9SPHI</name>
<feature type="chain" id="PRO_5040814681" evidence="1">
    <location>
        <begin position="26"/>
        <end position="215"/>
    </location>
</feature>
<sequence>MRTLASVFPLSVLLISLCCTCPLKAQVSWPLNRFIPTSAFGLRIHPITKILQFHSGTDLRAHYEPVMSVMAGMVSDSGENSILGKYVKINHRGIESIYAHLSKVFVIPSEQVHSGQVLGISGNSGRSTAPHLHLSIKVAGKFIDPVRTLEILKTTNQNNLMENLAPIQNDELPLAVLLSLLNHHSSISLSPLQAKQYGVEVADQLPTEEEANDGK</sequence>
<dbReference type="RefSeq" id="WP_010600766.1">
    <property type="nucleotide sequence ID" value="NZ_JAPJUH010000001.1"/>
</dbReference>
<dbReference type="InterPro" id="IPR016047">
    <property type="entry name" value="M23ase_b-sheet_dom"/>
</dbReference>
<comment type="caution">
    <text evidence="3">The sequence shown here is derived from an EMBL/GenBank/DDBJ whole genome shotgun (WGS) entry which is preliminary data.</text>
</comment>
<dbReference type="InterPro" id="IPR050570">
    <property type="entry name" value="Cell_wall_metabolism_enzyme"/>
</dbReference>
<accession>A0A9X3DAB9</accession>
<dbReference type="Pfam" id="PF01551">
    <property type="entry name" value="Peptidase_M23"/>
    <property type="match status" value="1"/>
</dbReference>
<evidence type="ECO:0000259" key="2">
    <source>
        <dbReference type="Pfam" id="PF01551"/>
    </source>
</evidence>
<dbReference type="PANTHER" id="PTHR21666">
    <property type="entry name" value="PEPTIDASE-RELATED"/>
    <property type="match status" value="1"/>
</dbReference>
<organism evidence="3 4">
    <name type="scientific">Pedobacter agri</name>
    <dbReference type="NCBI Taxonomy" id="454586"/>
    <lineage>
        <taxon>Bacteria</taxon>
        <taxon>Pseudomonadati</taxon>
        <taxon>Bacteroidota</taxon>
        <taxon>Sphingobacteriia</taxon>
        <taxon>Sphingobacteriales</taxon>
        <taxon>Sphingobacteriaceae</taxon>
        <taxon>Pedobacter</taxon>
    </lineage>
</organism>
<dbReference type="Proteomes" id="UP001142592">
    <property type="component" value="Unassembled WGS sequence"/>
</dbReference>
<dbReference type="PANTHER" id="PTHR21666:SF270">
    <property type="entry name" value="MUREIN HYDROLASE ACTIVATOR ENVC"/>
    <property type="match status" value="1"/>
</dbReference>
<feature type="signal peptide" evidence="1">
    <location>
        <begin position="1"/>
        <end position="25"/>
    </location>
</feature>
<reference evidence="3" key="1">
    <citation type="submission" date="2022-11" db="EMBL/GenBank/DDBJ databases">
        <authorList>
            <person name="Graham C."/>
            <person name="Newman J.D."/>
        </authorList>
    </citation>
    <scope>NUCLEOTIDE SEQUENCE</scope>
    <source>
        <strain evidence="3">DSM 19486</strain>
    </source>
</reference>
<keyword evidence="1" id="KW-0732">Signal</keyword>
<dbReference type="EMBL" id="JAPJUH010000001">
    <property type="protein sequence ID" value="MCX3263662.1"/>
    <property type="molecule type" value="Genomic_DNA"/>
</dbReference>
<evidence type="ECO:0000313" key="4">
    <source>
        <dbReference type="Proteomes" id="UP001142592"/>
    </source>
</evidence>
<gene>
    <name evidence="3" type="ORF">OQZ29_02840</name>
</gene>
<dbReference type="AlphaFoldDB" id="A0A9X3DAB9"/>
<dbReference type="Gene3D" id="2.70.70.10">
    <property type="entry name" value="Glucose Permease (Domain IIA)"/>
    <property type="match status" value="1"/>
</dbReference>
<feature type="domain" description="M23ase beta-sheet core" evidence="2">
    <location>
        <begin position="52"/>
        <end position="145"/>
    </location>
</feature>
<evidence type="ECO:0000313" key="3">
    <source>
        <dbReference type="EMBL" id="MCX3263662.1"/>
    </source>
</evidence>
<evidence type="ECO:0000256" key="1">
    <source>
        <dbReference type="SAM" id="SignalP"/>
    </source>
</evidence>
<proteinExistence type="predicted"/>
<protein>
    <submittedName>
        <fullName evidence="3">M23 family metallopeptidase</fullName>
    </submittedName>
</protein>